<dbReference type="Proteomes" id="UP000297890">
    <property type="component" value="Unassembled WGS sequence"/>
</dbReference>
<proteinExistence type="predicted"/>
<organism evidence="1 2">
    <name type="scientific">Candidatus Macondimonas diazotrophica</name>
    <dbReference type="NCBI Taxonomy" id="2305248"/>
    <lineage>
        <taxon>Bacteria</taxon>
        <taxon>Pseudomonadati</taxon>
        <taxon>Pseudomonadota</taxon>
        <taxon>Gammaproteobacteria</taxon>
        <taxon>Chromatiales</taxon>
        <taxon>Ectothiorhodospiraceae</taxon>
        <taxon>Candidatus Macondimonas</taxon>
    </lineage>
</organism>
<comment type="caution">
    <text evidence="1">The sequence shown here is derived from an EMBL/GenBank/DDBJ whole genome shotgun (WGS) entry which is preliminary data.</text>
</comment>
<gene>
    <name evidence="1" type="ORF">E4680_12965</name>
</gene>
<sequence>MMYGEGTVKLKRAANGFVVCFSDPEIVESNKKKDKYEDPEVDMVFTEMPKLIKFLQDNLEKLLQEDEYDTAFMKALKE</sequence>
<name>A0A4Z0F7C5_9GAMM</name>
<reference evidence="1 2" key="1">
    <citation type="journal article" date="2019" name="ISME J.">
        <title>Candidatus Macondimonas diazotrophica, a novel gammaproteobacterial genus dominating crude-oil-contaminated coastal sediments.</title>
        <authorList>
            <person name="Karthikeyan S."/>
            <person name="Konstantinidis K."/>
        </authorList>
    </citation>
    <scope>NUCLEOTIDE SEQUENCE [LARGE SCALE GENOMIC DNA]</scope>
    <source>
        <strain evidence="1 2">KTK01</strain>
    </source>
</reference>
<protein>
    <submittedName>
        <fullName evidence="1">Uncharacterized protein</fullName>
    </submittedName>
</protein>
<dbReference type="EMBL" id="SRIO01000028">
    <property type="protein sequence ID" value="TFZ81328.1"/>
    <property type="molecule type" value="Genomic_DNA"/>
</dbReference>
<evidence type="ECO:0000313" key="1">
    <source>
        <dbReference type="EMBL" id="TFZ81328.1"/>
    </source>
</evidence>
<evidence type="ECO:0000313" key="2">
    <source>
        <dbReference type="Proteomes" id="UP000297890"/>
    </source>
</evidence>
<accession>A0A4Z0F7C5</accession>
<keyword evidence="2" id="KW-1185">Reference proteome</keyword>
<dbReference type="AlphaFoldDB" id="A0A4Z0F7C5"/>
<dbReference type="RefSeq" id="WP_135282844.1">
    <property type="nucleotide sequence ID" value="NZ_SRIO01000028.1"/>
</dbReference>